<sequence length="131" mass="14456">MTQKQTMFKGQSKKKTVPPNRHGKAPHIRKGKRVVKPTKFTNDMDAEKHSTRLIEILAPAAAACPYFMFSASSSTKELTSSDFFALQELTKFINQCNEIKAANLASKEGGDLHIVKADGDKSKGDQSKSKK</sequence>
<protein>
    <submittedName>
        <fullName evidence="2">Uncharacterized protein</fullName>
    </submittedName>
</protein>
<proteinExistence type="predicted"/>
<evidence type="ECO:0000256" key="1">
    <source>
        <dbReference type="SAM" id="MobiDB-lite"/>
    </source>
</evidence>
<dbReference type="EMBL" id="JACEFO010002394">
    <property type="protein sequence ID" value="KAF8661515.1"/>
    <property type="molecule type" value="Genomic_DNA"/>
</dbReference>
<comment type="caution">
    <text evidence="2">The sequence shown here is derived from an EMBL/GenBank/DDBJ whole genome shotgun (WGS) entry which is preliminary data.</text>
</comment>
<dbReference type="PANTHER" id="PTHR36769:SF1">
    <property type="entry name" value="2,3-BISPHOSPHOGLYCERATE-DEPENDENT PHOSPHOGLYCERATE MUTASE"/>
    <property type="match status" value="1"/>
</dbReference>
<feature type="compositionally biased region" description="Basic residues" evidence="1">
    <location>
        <begin position="11"/>
        <end position="36"/>
    </location>
</feature>
<dbReference type="OrthoDB" id="511222at2759"/>
<dbReference type="AlphaFoldDB" id="A0A835E0D0"/>
<gene>
    <name evidence="2" type="ORF">HU200_056935</name>
</gene>
<evidence type="ECO:0000313" key="2">
    <source>
        <dbReference type="EMBL" id="KAF8661515.1"/>
    </source>
</evidence>
<keyword evidence="3" id="KW-1185">Reference proteome</keyword>
<dbReference type="PANTHER" id="PTHR36769">
    <property type="entry name" value="2,3-BISPHOSPHOGLYCERATE-DEPENDENT PHOSPHOGLYCERATE MUTASE"/>
    <property type="match status" value="1"/>
</dbReference>
<reference evidence="2" key="1">
    <citation type="submission" date="2020-07" db="EMBL/GenBank/DDBJ databases">
        <title>Genome sequence and genetic diversity analysis of an under-domesticated orphan crop, white fonio (Digitaria exilis).</title>
        <authorList>
            <person name="Bennetzen J.L."/>
            <person name="Chen S."/>
            <person name="Ma X."/>
            <person name="Wang X."/>
            <person name="Yssel A.E.J."/>
            <person name="Chaluvadi S.R."/>
            <person name="Johnson M."/>
            <person name="Gangashetty P."/>
            <person name="Hamidou F."/>
            <person name="Sanogo M.D."/>
            <person name="Zwaenepoel A."/>
            <person name="Wallace J."/>
            <person name="Van De Peer Y."/>
            <person name="Van Deynze A."/>
        </authorList>
    </citation>
    <scope>NUCLEOTIDE SEQUENCE</scope>
    <source>
        <tissue evidence="2">Leaves</tissue>
    </source>
</reference>
<organism evidence="2 3">
    <name type="scientific">Digitaria exilis</name>
    <dbReference type="NCBI Taxonomy" id="1010633"/>
    <lineage>
        <taxon>Eukaryota</taxon>
        <taxon>Viridiplantae</taxon>
        <taxon>Streptophyta</taxon>
        <taxon>Embryophyta</taxon>
        <taxon>Tracheophyta</taxon>
        <taxon>Spermatophyta</taxon>
        <taxon>Magnoliopsida</taxon>
        <taxon>Liliopsida</taxon>
        <taxon>Poales</taxon>
        <taxon>Poaceae</taxon>
        <taxon>PACMAD clade</taxon>
        <taxon>Panicoideae</taxon>
        <taxon>Panicodae</taxon>
        <taxon>Paniceae</taxon>
        <taxon>Anthephorinae</taxon>
        <taxon>Digitaria</taxon>
    </lineage>
</organism>
<feature type="region of interest" description="Disordered" evidence="1">
    <location>
        <begin position="110"/>
        <end position="131"/>
    </location>
</feature>
<evidence type="ECO:0000313" key="3">
    <source>
        <dbReference type="Proteomes" id="UP000636709"/>
    </source>
</evidence>
<accession>A0A835E0D0</accession>
<feature type="region of interest" description="Disordered" evidence="1">
    <location>
        <begin position="1"/>
        <end position="43"/>
    </location>
</feature>
<dbReference type="Proteomes" id="UP000636709">
    <property type="component" value="Unassembled WGS sequence"/>
</dbReference>
<name>A0A835E0D0_9POAL</name>